<name>A0A0A9TMW7_ARUDO</name>
<dbReference type="AlphaFoldDB" id="A0A0A9TMW7"/>
<reference evidence="1" key="2">
    <citation type="journal article" date="2015" name="Data Brief">
        <title>Shoot transcriptome of the giant reed, Arundo donax.</title>
        <authorList>
            <person name="Barrero R.A."/>
            <person name="Guerrero F.D."/>
            <person name="Moolhuijzen P."/>
            <person name="Goolsby J.A."/>
            <person name="Tidwell J."/>
            <person name="Bellgard S.E."/>
            <person name="Bellgard M.I."/>
        </authorList>
    </citation>
    <scope>NUCLEOTIDE SEQUENCE</scope>
    <source>
        <tissue evidence="1">Shoot tissue taken approximately 20 cm above the soil surface</tissue>
    </source>
</reference>
<reference evidence="1" key="1">
    <citation type="submission" date="2014-09" db="EMBL/GenBank/DDBJ databases">
        <authorList>
            <person name="Magalhaes I.L.F."/>
            <person name="Oliveira U."/>
            <person name="Santos F.R."/>
            <person name="Vidigal T.H.D.A."/>
            <person name="Brescovit A.D."/>
            <person name="Santos A.J."/>
        </authorList>
    </citation>
    <scope>NUCLEOTIDE SEQUENCE</scope>
    <source>
        <tissue evidence="1">Shoot tissue taken approximately 20 cm above the soil surface</tissue>
    </source>
</reference>
<dbReference type="EMBL" id="GBRH01274737">
    <property type="protein sequence ID" value="JAD23158.1"/>
    <property type="molecule type" value="Transcribed_RNA"/>
</dbReference>
<protein>
    <submittedName>
        <fullName evidence="1">Uncharacterized protein</fullName>
    </submittedName>
</protein>
<sequence>MVGMGSWCPQSHFPSAPSSDWACGYLEPNPRVGVLGLSRRLWCSSPALAIGSLRYSPTSTPPPPHRVPLLHLTASTVATVRWPRW</sequence>
<organism evidence="1">
    <name type="scientific">Arundo donax</name>
    <name type="common">Giant reed</name>
    <name type="synonym">Donax arundinaceus</name>
    <dbReference type="NCBI Taxonomy" id="35708"/>
    <lineage>
        <taxon>Eukaryota</taxon>
        <taxon>Viridiplantae</taxon>
        <taxon>Streptophyta</taxon>
        <taxon>Embryophyta</taxon>
        <taxon>Tracheophyta</taxon>
        <taxon>Spermatophyta</taxon>
        <taxon>Magnoliopsida</taxon>
        <taxon>Liliopsida</taxon>
        <taxon>Poales</taxon>
        <taxon>Poaceae</taxon>
        <taxon>PACMAD clade</taxon>
        <taxon>Arundinoideae</taxon>
        <taxon>Arundineae</taxon>
        <taxon>Arundo</taxon>
    </lineage>
</organism>
<accession>A0A0A9TMW7</accession>
<evidence type="ECO:0000313" key="1">
    <source>
        <dbReference type="EMBL" id="JAD23158.1"/>
    </source>
</evidence>
<proteinExistence type="predicted"/>